<keyword evidence="2" id="KW-1185">Reference proteome</keyword>
<evidence type="ECO:0000313" key="3">
    <source>
        <dbReference type="RefSeq" id="XP_032824608.1"/>
    </source>
</evidence>
<accession>A0AAJ7TUZ4</accession>
<feature type="region of interest" description="Disordered" evidence="1">
    <location>
        <begin position="1"/>
        <end position="25"/>
    </location>
</feature>
<evidence type="ECO:0000313" key="2">
    <source>
        <dbReference type="Proteomes" id="UP001318040"/>
    </source>
</evidence>
<dbReference type="CDD" id="cd22971">
    <property type="entry name" value="DD_RIIAD1"/>
    <property type="match status" value="1"/>
</dbReference>
<dbReference type="InterPro" id="IPR059162">
    <property type="entry name" value="RIIAD1"/>
</dbReference>
<organism evidence="2 3">
    <name type="scientific">Petromyzon marinus</name>
    <name type="common">Sea lamprey</name>
    <dbReference type="NCBI Taxonomy" id="7757"/>
    <lineage>
        <taxon>Eukaryota</taxon>
        <taxon>Metazoa</taxon>
        <taxon>Chordata</taxon>
        <taxon>Craniata</taxon>
        <taxon>Vertebrata</taxon>
        <taxon>Cyclostomata</taxon>
        <taxon>Hyperoartia</taxon>
        <taxon>Petromyzontiformes</taxon>
        <taxon>Petromyzontidae</taxon>
        <taxon>Petromyzon</taxon>
    </lineage>
</organism>
<dbReference type="GeneID" id="116950720"/>
<dbReference type="Proteomes" id="UP001318040">
    <property type="component" value="Chromosome 40"/>
</dbReference>
<dbReference type="CTD" id="284485"/>
<protein>
    <submittedName>
        <fullName evidence="3">RIIa domain-containing protein 1</fullName>
    </submittedName>
</protein>
<sequence>MAEMPPPLPPVRGMEARDGGALSERQQRQLEILKVRTRIEDERYLRSHSDIRILLMAFLKEVFLKKPEDVREFAAEFFNDPSLPAHIRDVGEKKERL</sequence>
<dbReference type="AlphaFoldDB" id="A0AAJ7TUZ4"/>
<name>A0AAJ7TUZ4_PETMA</name>
<dbReference type="SUPFAM" id="SSF47391">
    <property type="entry name" value="Dimerization-anchoring domain of cAMP-dependent PK regulatory subunit"/>
    <property type="match status" value="1"/>
</dbReference>
<feature type="compositionally biased region" description="Pro residues" evidence="1">
    <location>
        <begin position="1"/>
        <end position="10"/>
    </location>
</feature>
<proteinExistence type="predicted"/>
<reference evidence="3" key="1">
    <citation type="submission" date="2025-08" db="UniProtKB">
        <authorList>
            <consortium name="RefSeq"/>
        </authorList>
    </citation>
    <scope>IDENTIFICATION</scope>
    <source>
        <tissue evidence="3">Sperm</tissue>
    </source>
</reference>
<dbReference type="KEGG" id="pmrn:116950720"/>
<dbReference type="RefSeq" id="XP_032824608.1">
    <property type="nucleotide sequence ID" value="XM_032968717.1"/>
</dbReference>
<gene>
    <name evidence="3" type="primary">RIIAD1</name>
</gene>
<evidence type="ECO:0000256" key="1">
    <source>
        <dbReference type="SAM" id="MobiDB-lite"/>
    </source>
</evidence>